<evidence type="ECO:0000256" key="6">
    <source>
        <dbReference type="ARBA" id="ARBA00023163"/>
    </source>
</evidence>
<dbReference type="GO" id="GO:0000976">
    <property type="term" value="F:transcription cis-regulatory region binding"/>
    <property type="evidence" value="ECO:0007669"/>
    <property type="project" value="TreeGrafter"/>
</dbReference>
<evidence type="ECO:0000256" key="7">
    <source>
        <dbReference type="HAMAP-Rule" id="MF_01008"/>
    </source>
</evidence>
<dbReference type="HAMAP" id="MF_01008">
    <property type="entry name" value="MraZ"/>
    <property type="match status" value="1"/>
</dbReference>
<gene>
    <name evidence="7" type="primary">mraZ</name>
    <name evidence="9" type="ORF">Nstercoris_00733</name>
</gene>
<evidence type="ECO:0000313" key="10">
    <source>
        <dbReference type="Proteomes" id="UP000316473"/>
    </source>
</evidence>
<dbReference type="InterPro" id="IPR003444">
    <property type="entry name" value="MraZ"/>
</dbReference>
<evidence type="ECO:0000256" key="4">
    <source>
        <dbReference type="ARBA" id="ARBA00023015"/>
    </source>
</evidence>
<keyword evidence="3" id="KW-0677">Repeat</keyword>
<keyword evidence="4 7" id="KW-0805">Transcription regulation</keyword>
<dbReference type="GO" id="GO:2000143">
    <property type="term" value="P:negative regulation of DNA-templated transcription initiation"/>
    <property type="evidence" value="ECO:0007669"/>
    <property type="project" value="TreeGrafter"/>
</dbReference>
<dbReference type="InterPro" id="IPR038619">
    <property type="entry name" value="MraZ_sf"/>
</dbReference>
<dbReference type="PANTHER" id="PTHR34701:SF1">
    <property type="entry name" value="TRANSCRIPTIONAL REGULATOR MRAZ"/>
    <property type="match status" value="1"/>
</dbReference>
<dbReference type="InterPro" id="IPR037914">
    <property type="entry name" value="SpoVT-AbrB_sf"/>
</dbReference>
<dbReference type="Proteomes" id="UP000316473">
    <property type="component" value="Chromosome"/>
</dbReference>
<dbReference type="AlphaFoldDB" id="A0A4Y1YNY8"/>
<evidence type="ECO:0000259" key="8">
    <source>
        <dbReference type="PROSITE" id="PS51740"/>
    </source>
</evidence>
<dbReference type="CDD" id="cd16321">
    <property type="entry name" value="MraZ_C"/>
    <property type="match status" value="1"/>
</dbReference>
<dbReference type="CDD" id="cd16320">
    <property type="entry name" value="MraZ_N"/>
    <property type="match status" value="1"/>
</dbReference>
<dbReference type="InterPro" id="IPR007159">
    <property type="entry name" value="SpoVT-AbrB_dom"/>
</dbReference>
<evidence type="ECO:0000256" key="3">
    <source>
        <dbReference type="ARBA" id="ARBA00022737"/>
    </source>
</evidence>
<sequence length="178" mass="19959">MTLKFLLSKVGGSGEICKIVDDGGINERERMFRGSTQLNLDSKGRLAIPAKYRDELLGKCDGHIVVTADPSRCLVIYPQPVWAPIEAQLNKMFSLNEQVRRLQRLVIGNACEVEMDSSGRILIGPYLRQFAGLQKEVVLAGLGEKFELWDMEKWNQENEAATEFIEGEIPSELQGFSL</sequence>
<comment type="similarity">
    <text evidence="7">Belongs to the MraZ family.</text>
</comment>
<dbReference type="Pfam" id="PF02381">
    <property type="entry name" value="MraZ"/>
    <property type="match status" value="2"/>
</dbReference>
<comment type="subcellular location">
    <subcellularLocation>
        <location evidence="7">Cytoplasm</location>
        <location evidence="7">Nucleoid</location>
    </subcellularLocation>
</comment>
<reference evidence="9 10" key="1">
    <citation type="submission" date="2019-06" db="EMBL/GenBank/DDBJ databases">
        <title>Nitrosomonas stercoris KYUHI-S whole genome shotgun sequence.</title>
        <authorList>
            <person name="Nakagawa T."/>
            <person name="Tsuchiya Y."/>
            <person name="Takahashi R."/>
        </authorList>
    </citation>
    <scope>NUCLEOTIDE SEQUENCE [LARGE SCALE GENOMIC DNA]</scope>
    <source>
        <strain evidence="9 10">KYUHI-S</strain>
    </source>
</reference>
<keyword evidence="5 7" id="KW-0238">DNA-binding</keyword>
<protein>
    <recommendedName>
        <fullName evidence="1 7">Transcriptional regulator MraZ</fullName>
    </recommendedName>
</protein>
<dbReference type="InterPro" id="IPR035644">
    <property type="entry name" value="MraZ_C"/>
</dbReference>
<feature type="domain" description="SpoVT-AbrB" evidence="8">
    <location>
        <begin position="110"/>
        <end position="153"/>
    </location>
</feature>
<dbReference type="GO" id="GO:0005737">
    <property type="term" value="C:cytoplasm"/>
    <property type="evidence" value="ECO:0007669"/>
    <property type="project" value="UniProtKB-UniRule"/>
</dbReference>
<organism evidence="9 10">
    <name type="scientific">Nitrosomonas stercoris</name>
    <dbReference type="NCBI Taxonomy" id="1444684"/>
    <lineage>
        <taxon>Bacteria</taxon>
        <taxon>Pseudomonadati</taxon>
        <taxon>Pseudomonadota</taxon>
        <taxon>Betaproteobacteria</taxon>
        <taxon>Nitrosomonadales</taxon>
        <taxon>Nitrosomonadaceae</taxon>
        <taxon>Nitrosomonas</taxon>
    </lineage>
</organism>
<dbReference type="NCBIfam" id="TIGR00242">
    <property type="entry name" value="division/cell wall cluster transcriptional repressor MraZ"/>
    <property type="match status" value="1"/>
</dbReference>
<dbReference type="PROSITE" id="PS51740">
    <property type="entry name" value="SPOVT_ABRB"/>
    <property type="match status" value="2"/>
</dbReference>
<evidence type="ECO:0000256" key="2">
    <source>
        <dbReference type="ARBA" id="ARBA00022490"/>
    </source>
</evidence>
<evidence type="ECO:0000256" key="1">
    <source>
        <dbReference type="ARBA" id="ARBA00013860"/>
    </source>
</evidence>
<dbReference type="KEGG" id="nst:Nstercoris_00733"/>
<evidence type="ECO:0000313" key="9">
    <source>
        <dbReference type="EMBL" id="BBL34497.1"/>
    </source>
</evidence>
<evidence type="ECO:0000256" key="5">
    <source>
        <dbReference type="ARBA" id="ARBA00023125"/>
    </source>
</evidence>
<keyword evidence="10" id="KW-1185">Reference proteome</keyword>
<proteinExistence type="inferred from homology"/>
<dbReference type="GO" id="GO:0009295">
    <property type="term" value="C:nucleoid"/>
    <property type="evidence" value="ECO:0007669"/>
    <property type="project" value="UniProtKB-SubCell"/>
</dbReference>
<keyword evidence="2 7" id="KW-0963">Cytoplasm</keyword>
<dbReference type="EMBL" id="AP019755">
    <property type="protein sequence ID" value="BBL34497.1"/>
    <property type="molecule type" value="Genomic_DNA"/>
</dbReference>
<dbReference type="SUPFAM" id="SSF89447">
    <property type="entry name" value="AbrB/MazE/MraZ-like"/>
    <property type="match status" value="1"/>
</dbReference>
<feature type="domain" description="SpoVT-AbrB" evidence="8">
    <location>
        <begin position="35"/>
        <end position="81"/>
    </location>
</feature>
<keyword evidence="6 7" id="KW-0804">Transcription</keyword>
<dbReference type="InterPro" id="IPR035642">
    <property type="entry name" value="MraZ_N"/>
</dbReference>
<dbReference type="PANTHER" id="PTHR34701">
    <property type="entry name" value="TRANSCRIPTIONAL REGULATOR MRAZ"/>
    <property type="match status" value="1"/>
</dbReference>
<dbReference type="GO" id="GO:0003700">
    <property type="term" value="F:DNA-binding transcription factor activity"/>
    <property type="evidence" value="ECO:0007669"/>
    <property type="project" value="UniProtKB-UniRule"/>
</dbReference>
<dbReference type="Gene3D" id="3.40.1550.20">
    <property type="entry name" value="Transcriptional regulator MraZ domain"/>
    <property type="match status" value="1"/>
</dbReference>
<dbReference type="InterPro" id="IPR020603">
    <property type="entry name" value="MraZ_dom"/>
</dbReference>
<comment type="subunit">
    <text evidence="7">Forms oligomers.</text>
</comment>
<accession>A0A4Y1YNY8</accession>
<name>A0A4Y1YNY8_9PROT</name>